<feature type="compositionally biased region" description="Basic and acidic residues" evidence="1">
    <location>
        <begin position="136"/>
        <end position="146"/>
    </location>
</feature>
<dbReference type="PANTHER" id="PTHR16160">
    <property type="entry name" value="FERMITIN 2-RELATED"/>
    <property type="match status" value="1"/>
</dbReference>
<dbReference type="CDD" id="cd17180">
    <property type="entry name" value="FERM_F0_KIND1"/>
    <property type="match status" value="1"/>
</dbReference>
<dbReference type="CDD" id="cd14473">
    <property type="entry name" value="FERM_B-lobe"/>
    <property type="match status" value="1"/>
</dbReference>
<keyword evidence="4" id="KW-1185">Reference proteome</keyword>
<evidence type="ECO:0000256" key="1">
    <source>
        <dbReference type="SAM" id="MobiDB-lite"/>
    </source>
</evidence>
<reference evidence="3" key="1">
    <citation type="thesis" date="2021" institute="BYU ScholarsArchive" country="Provo, UT, USA">
        <title>Applications of and Algorithms for Genome Assembly and Genomic Analyses with an Emphasis on Marine Teleosts.</title>
        <authorList>
            <person name="Pickett B.D."/>
        </authorList>
    </citation>
    <scope>NUCLEOTIDE SEQUENCE</scope>
    <source>
        <strain evidence="3">HI-2016</strain>
    </source>
</reference>
<dbReference type="InterPro" id="IPR011993">
    <property type="entry name" value="PH-like_dom_sf"/>
</dbReference>
<dbReference type="Gene3D" id="3.10.20.90">
    <property type="entry name" value="Phosphatidylinositol 3-kinase Catalytic Subunit, Chain A, domain 1"/>
    <property type="match status" value="2"/>
</dbReference>
<feature type="region of interest" description="Disordered" evidence="1">
    <location>
        <begin position="136"/>
        <end position="159"/>
    </location>
</feature>
<dbReference type="Pfam" id="PF18124">
    <property type="entry name" value="Kindlin_2_N"/>
    <property type="match status" value="1"/>
</dbReference>
<dbReference type="AlphaFoldDB" id="A0A8T2P528"/>
<accession>A0A8T2P528</accession>
<comment type="caution">
    <text evidence="3">The sequence shown here is derived from an EMBL/GenBank/DDBJ whole genome shotgun (WGS) entry which is preliminary data.</text>
</comment>
<dbReference type="Gene3D" id="2.30.29.30">
    <property type="entry name" value="Pleckstrin-homology domain (PH domain)/Phosphotyrosine-binding domain (PTB)"/>
    <property type="match status" value="1"/>
</dbReference>
<dbReference type="EMBL" id="JAFBMS010000019">
    <property type="protein sequence ID" value="KAG9344678.1"/>
    <property type="molecule type" value="Genomic_DNA"/>
</dbReference>
<dbReference type="GO" id="GO:0007160">
    <property type="term" value="P:cell-matrix adhesion"/>
    <property type="evidence" value="ECO:0007669"/>
    <property type="project" value="TreeGrafter"/>
</dbReference>
<dbReference type="SMART" id="SM00295">
    <property type="entry name" value="B41"/>
    <property type="match status" value="1"/>
</dbReference>
<dbReference type="OrthoDB" id="10057618at2759"/>
<dbReference type="Pfam" id="PF00373">
    <property type="entry name" value="FERM_M"/>
    <property type="match status" value="1"/>
</dbReference>
<gene>
    <name evidence="3" type="ORF">JZ751_010364</name>
</gene>
<dbReference type="GO" id="GO:0007229">
    <property type="term" value="P:integrin-mediated signaling pathway"/>
    <property type="evidence" value="ECO:0007669"/>
    <property type="project" value="InterPro"/>
</dbReference>
<protein>
    <recommendedName>
        <fullName evidence="2">Band 4.1 domain-containing protein</fullName>
    </recommendedName>
</protein>
<proteinExistence type="predicted"/>
<dbReference type="InterPro" id="IPR035963">
    <property type="entry name" value="FERM_2"/>
</dbReference>
<dbReference type="InterPro" id="IPR019749">
    <property type="entry name" value="Band_41_domain"/>
</dbReference>
<dbReference type="InterPro" id="IPR001849">
    <property type="entry name" value="PH_domain"/>
</dbReference>
<dbReference type="SUPFAM" id="SSF50729">
    <property type="entry name" value="PH domain-like"/>
    <property type="match status" value="1"/>
</dbReference>
<dbReference type="Proteomes" id="UP000824540">
    <property type="component" value="Unassembled WGS sequence"/>
</dbReference>
<feature type="domain" description="Band 4.1" evidence="2">
    <location>
        <begin position="91"/>
        <end position="501"/>
    </location>
</feature>
<sequence length="563" mass="64400">MITAAEYGKTSWELTVQVEQRTGEESMRFKLRVEGKLHIGGLMLKLVEKIKAPQDWSDYALWWEQKNSWLLKTHWTLDKYGVQADADLHYTPQHKPLCLQLPNMKTIKLSVSFSSVVFKTVTEICKALNIRRPEELSLLKPPDDPSKKKKKKDKSKDQMEDIIDMDAIGGVSGSPGLYSKTMTPMYDPENGMPASATSLWFGENTLTVSQPNLPPAELAKLYQPWLDSSRSLMEQGIQEEDKLLLRFKYHCFFDLNPKYDAVRINQLYEQARWAVLLEEVDCTEEEMLMFASLQVRTPLTAEERHTSGLGWRAEDQVKAALRSRSGQALTRRYGDRFTKGEQHPLSGERPSGTQSLTHWPLGFWHWEIPHPGYFMGPDFFTLAPDGPLRLKLSPCGAALKEQTLTQRQQGDPKAEAYHICKLTMSSEPLDYSNEPDIDEVEAALSNLEVTLEGGNTDRILEDITDIPKLTDTLKLFRPKRLTLRPYKEYWFVFKDTTISYYKNKEMSSGEPIEQFHLRGCEVVPDVNVSDKKFGIKLLLPVADGMNEVYIRCENVRPAPKLPC</sequence>
<dbReference type="GO" id="GO:0005925">
    <property type="term" value="C:focal adhesion"/>
    <property type="evidence" value="ECO:0007669"/>
    <property type="project" value="TreeGrafter"/>
</dbReference>
<dbReference type="PANTHER" id="PTHR16160:SF12">
    <property type="entry name" value="FERMITIN FAMILY HOMOLOG 1"/>
    <property type="match status" value="1"/>
</dbReference>
<evidence type="ECO:0000259" key="2">
    <source>
        <dbReference type="SMART" id="SM00295"/>
    </source>
</evidence>
<evidence type="ECO:0000313" key="4">
    <source>
        <dbReference type="Proteomes" id="UP000824540"/>
    </source>
</evidence>
<dbReference type="InterPro" id="IPR040790">
    <property type="entry name" value="Kindlin_2_N"/>
</dbReference>
<dbReference type="InterPro" id="IPR019748">
    <property type="entry name" value="FERM_central"/>
</dbReference>
<dbReference type="Pfam" id="PF00169">
    <property type="entry name" value="PH"/>
    <property type="match status" value="1"/>
</dbReference>
<organism evidence="3 4">
    <name type="scientific">Albula glossodonta</name>
    <name type="common">roundjaw bonefish</name>
    <dbReference type="NCBI Taxonomy" id="121402"/>
    <lineage>
        <taxon>Eukaryota</taxon>
        <taxon>Metazoa</taxon>
        <taxon>Chordata</taxon>
        <taxon>Craniata</taxon>
        <taxon>Vertebrata</taxon>
        <taxon>Euteleostomi</taxon>
        <taxon>Actinopterygii</taxon>
        <taxon>Neopterygii</taxon>
        <taxon>Teleostei</taxon>
        <taxon>Albuliformes</taxon>
        <taxon>Albulidae</taxon>
        <taxon>Albula</taxon>
    </lineage>
</organism>
<dbReference type="GO" id="GO:0005178">
    <property type="term" value="F:integrin binding"/>
    <property type="evidence" value="ECO:0007669"/>
    <property type="project" value="TreeGrafter"/>
</dbReference>
<dbReference type="InterPro" id="IPR037843">
    <property type="entry name" value="Kindlin/fermitin"/>
</dbReference>
<name>A0A8T2P528_9TELE</name>
<dbReference type="SUPFAM" id="SSF47031">
    <property type="entry name" value="Second domain of FERM"/>
    <property type="match status" value="1"/>
</dbReference>
<evidence type="ECO:0000313" key="3">
    <source>
        <dbReference type="EMBL" id="KAG9344678.1"/>
    </source>
</evidence>